<dbReference type="Proteomes" id="UP000663873">
    <property type="component" value="Unassembled WGS sequence"/>
</dbReference>
<protein>
    <recommendedName>
        <fullName evidence="1">Aldehyde dehydrogenase domain-containing protein</fullName>
    </recommendedName>
</protein>
<dbReference type="Proteomes" id="UP000663869">
    <property type="component" value="Unassembled WGS sequence"/>
</dbReference>
<dbReference type="EMBL" id="CAJNYV010001066">
    <property type="protein sequence ID" value="CAF3400040.1"/>
    <property type="molecule type" value="Genomic_DNA"/>
</dbReference>
<sequence length="97" mass="11131">MTSSMSKAPHVEIKYTQIFINNEWHKAVNRKTFPVINPSTGEEICRVEGGTKSDIDKAVEAARNAFRIDSAWRKLEPSARGTLMRKFAELLRRDMHI</sequence>
<dbReference type="EMBL" id="CAJOBR010002505">
    <property type="protein sequence ID" value="CAF4686357.1"/>
    <property type="molecule type" value="Genomic_DNA"/>
</dbReference>
<dbReference type="InterPro" id="IPR015590">
    <property type="entry name" value="Aldehyde_DH_dom"/>
</dbReference>
<dbReference type="SUPFAM" id="SSF53720">
    <property type="entry name" value="ALDH-like"/>
    <property type="match status" value="1"/>
</dbReference>
<dbReference type="EMBL" id="CAJNXB010002465">
    <property type="protein sequence ID" value="CAF3252975.1"/>
    <property type="molecule type" value="Genomic_DNA"/>
</dbReference>
<dbReference type="Gene3D" id="3.40.605.10">
    <property type="entry name" value="Aldehyde Dehydrogenase, Chain A, domain 1"/>
    <property type="match status" value="1"/>
</dbReference>
<evidence type="ECO:0000259" key="1">
    <source>
        <dbReference type="Pfam" id="PF00171"/>
    </source>
</evidence>
<evidence type="ECO:0000313" key="2">
    <source>
        <dbReference type="EMBL" id="CAF3252975.1"/>
    </source>
</evidence>
<evidence type="ECO:0000313" key="13">
    <source>
        <dbReference type="Proteomes" id="UP000663873"/>
    </source>
</evidence>
<dbReference type="Pfam" id="PF00171">
    <property type="entry name" value="Aldedh"/>
    <property type="match status" value="1"/>
</dbReference>
<evidence type="ECO:0000313" key="11">
    <source>
        <dbReference type="EMBL" id="CAF4807467.1"/>
    </source>
</evidence>
<dbReference type="GO" id="GO:0016491">
    <property type="term" value="F:oxidoreductase activity"/>
    <property type="evidence" value="ECO:0007669"/>
    <property type="project" value="InterPro"/>
</dbReference>
<dbReference type="InterPro" id="IPR016162">
    <property type="entry name" value="Ald_DH_N"/>
</dbReference>
<accession>A0A817RKR6</accession>
<reference evidence="2" key="1">
    <citation type="submission" date="2021-02" db="EMBL/GenBank/DDBJ databases">
        <authorList>
            <person name="Nowell W R."/>
        </authorList>
    </citation>
    <scope>NUCLEOTIDE SEQUENCE</scope>
</reference>
<dbReference type="EMBL" id="CAJNYT010003494">
    <property type="protein sequence ID" value="CAF3570380.1"/>
    <property type="molecule type" value="Genomic_DNA"/>
</dbReference>
<gene>
    <name evidence="6" type="ORF">FME351_LOCUS31386</name>
    <name evidence="4" type="ORF">GRG538_LOCUS21188</name>
    <name evidence="8" type="ORF">HFQ381_LOCUS21738</name>
    <name evidence="3" type="ORF">KIK155_LOCUS8025</name>
    <name evidence="5" type="ORF">LUA448_LOCUS29054</name>
    <name evidence="10" type="ORF">QYT958_LOCUS16930</name>
    <name evidence="2" type="ORF">TIS948_LOCUS15323</name>
    <name evidence="11" type="ORF">TOA249_LOCUS23759</name>
    <name evidence="9" type="ORF">TSG867_LOCUS22966</name>
    <name evidence="7" type="ORF">UJA718_LOCUS10944</name>
</gene>
<evidence type="ECO:0000313" key="4">
    <source>
        <dbReference type="EMBL" id="CAF3570380.1"/>
    </source>
</evidence>
<dbReference type="OrthoDB" id="310895at2759"/>
<dbReference type="Proteomes" id="UP000663825">
    <property type="component" value="Unassembled WGS sequence"/>
</dbReference>
<evidence type="ECO:0000313" key="10">
    <source>
        <dbReference type="EMBL" id="CAF4686357.1"/>
    </source>
</evidence>
<proteinExistence type="predicted"/>
<dbReference type="EMBL" id="CAJNYU010004514">
    <property type="protein sequence ID" value="CAF3760921.1"/>
    <property type="molecule type" value="Genomic_DNA"/>
</dbReference>
<feature type="domain" description="Aldehyde dehydrogenase" evidence="1">
    <location>
        <begin position="24"/>
        <end position="94"/>
    </location>
</feature>
<dbReference type="EMBL" id="CAJOBO010001979">
    <property type="protein sequence ID" value="CAF4422930.1"/>
    <property type="molecule type" value="Genomic_DNA"/>
</dbReference>
<dbReference type="EMBL" id="CAJOBQ010001927">
    <property type="protein sequence ID" value="CAF4526678.1"/>
    <property type="molecule type" value="Genomic_DNA"/>
</dbReference>
<evidence type="ECO:0000313" key="3">
    <source>
        <dbReference type="EMBL" id="CAF3400040.1"/>
    </source>
</evidence>
<dbReference type="Proteomes" id="UP000663862">
    <property type="component" value="Unassembled WGS sequence"/>
</dbReference>
<evidence type="ECO:0000313" key="12">
    <source>
        <dbReference type="Proteomes" id="UP000663825"/>
    </source>
</evidence>
<dbReference type="AlphaFoldDB" id="A0A817RKR6"/>
<dbReference type="EMBL" id="CAJNYD010004120">
    <property type="protein sequence ID" value="CAF3573025.1"/>
    <property type="molecule type" value="Genomic_DNA"/>
</dbReference>
<evidence type="ECO:0000313" key="9">
    <source>
        <dbReference type="EMBL" id="CAF4526678.1"/>
    </source>
</evidence>
<keyword evidence="13" id="KW-1185">Reference proteome</keyword>
<name>A0A817RKR6_9BILA</name>
<dbReference type="Proteomes" id="UP000663848">
    <property type="component" value="Unassembled WGS sequence"/>
</dbReference>
<dbReference type="Proteomes" id="UP000663833">
    <property type="component" value="Unassembled WGS sequence"/>
</dbReference>
<dbReference type="EMBL" id="CAJOBS010002323">
    <property type="protein sequence ID" value="CAF4807467.1"/>
    <property type="molecule type" value="Genomic_DNA"/>
</dbReference>
<dbReference type="InterPro" id="IPR016161">
    <property type="entry name" value="Ald_DH/histidinol_DH"/>
</dbReference>
<dbReference type="EMBL" id="CAJOBP010001311">
    <property type="protein sequence ID" value="CAF4273602.1"/>
    <property type="molecule type" value="Genomic_DNA"/>
</dbReference>
<dbReference type="Proteomes" id="UP000663851">
    <property type="component" value="Unassembled WGS sequence"/>
</dbReference>
<evidence type="ECO:0000313" key="5">
    <source>
        <dbReference type="EMBL" id="CAF3573025.1"/>
    </source>
</evidence>
<evidence type="ECO:0000313" key="6">
    <source>
        <dbReference type="EMBL" id="CAF3760921.1"/>
    </source>
</evidence>
<dbReference type="Proteomes" id="UP000663865">
    <property type="component" value="Unassembled WGS sequence"/>
</dbReference>
<dbReference type="PANTHER" id="PTHR11699">
    <property type="entry name" value="ALDEHYDE DEHYDROGENASE-RELATED"/>
    <property type="match status" value="1"/>
</dbReference>
<comment type="caution">
    <text evidence="2">The sequence shown here is derived from an EMBL/GenBank/DDBJ whole genome shotgun (WGS) entry which is preliminary data.</text>
</comment>
<dbReference type="Proteomes" id="UP000663838">
    <property type="component" value="Unassembled WGS sequence"/>
</dbReference>
<evidence type="ECO:0000313" key="8">
    <source>
        <dbReference type="EMBL" id="CAF4422930.1"/>
    </source>
</evidence>
<evidence type="ECO:0000313" key="7">
    <source>
        <dbReference type="EMBL" id="CAF4273602.1"/>
    </source>
</evidence>
<organism evidence="2 12">
    <name type="scientific">Rotaria socialis</name>
    <dbReference type="NCBI Taxonomy" id="392032"/>
    <lineage>
        <taxon>Eukaryota</taxon>
        <taxon>Metazoa</taxon>
        <taxon>Spiralia</taxon>
        <taxon>Gnathifera</taxon>
        <taxon>Rotifera</taxon>
        <taxon>Eurotatoria</taxon>
        <taxon>Bdelloidea</taxon>
        <taxon>Philodinida</taxon>
        <taxon>Philodinidae</taxon>
        <taxon>Rotaria</taxon>
    </lineage>
</organism>
<dbReference type="Proteomes" id="UP000663872">
    <property type="component" value="Unassembled WGS sequence"/>
</dbReference>